<name>A0ABD1Y607_9MARC</name>
<reference evidence="1 2" key="1">
    <citation type="submission" date="2024-09" db="EMBL/GenBank/DDBJ databases">
        <title>Chromosome-scale assembly of Riccia fluitans.</title>
        <authorList>
            <person name="Paukszto L."/>
            <person name="Sawicki J."/>
            <person name="Karawczyk K."/>
            <person name="Piernik-Szablinska J."/>
            <person name="Szczecinska M."/>
            <person name="Mazdziarz M."/>
        </authorList>
    </citation>
    <scope>NUCLEOTIDE SEQUENCE [LARGE SCALE GENOMIC DNA]</scope>
    <source>
        <strain evidence="1">Rf_01</strain>
        <tissue evidence="1">Aerial parts of the thallus</tissue>
    </source>
</reference>
<accession>A0ABD1Y607</accession>
<evidence type="ECO:0000313" key="1">
    <source>
        <dbReference type="EMBL" id="KAL2622208.1"/>
    </source>
</evidence>
<evidence type="ECO:0000313" key="2">
    <source>
        <dbReference type="Proteomes" id="UP001605036"/>
    </source>
</evidence>
<proteinExistence type="predicted"/>
<comment type="caution">
    <text evidence="1">The sequence shown here is derived from an EMBL/GenBank/DDBJ whole genome shotgun (WGS) entry which is preliminary data.</text>
</comment>
<dbReference type="Proteomes" id="UP001605036">
    <property type="component" value="Unassembled WGS sequence"/>
</dbReference>
<dbReference type="AlphaFoldDB" id="A0ABD1Y607"/>
<gene>
    <name evidence="1" type="ORF">R1flu_002413</name>
</gene>
<sequence>MALNSGSRVLSSFAFRIRSVSRCCKNSILLGESAVGSTSRSSVPCSSRSSSAAASAEYSGKSVVGNQSFSAYLSRCPSELASTQSLLPLYSATAAARLVSRLSSNAGEVPVILHDDLDGT</sequence>
<dbReference type="EMBL" id="JBHFFA010000006">
    <property type="protein sequence ID" value="KAL2622208.1"/>
    <property type="molecule type" value="Genomic_DNA"/>
</dbReference>
<protein>
    <submittedName>
        <fullName evidence="1">Uncharacterized protein</fullName>
    </submittedName>
</protein>
<keyword evidence="2" id="KW-1185">Reference proteome</keyword>
<organism evidence="1 2">
    <name type="scientific">Riccia fluitans</name>
    <dbReference type="NCBI Taxonomy" id="41844"/>
    <lineage>
        <taxon>Eukaryota</taxon>
        <taxon>Viridiplantae</taxon>
        <taxon>Streptophyta</taxon>
        <taxon>Embryophyta</taxon>
        <taxon>Marchantiophyta</taxon>
        <taxon>Marchantiopsida</taxon>
        <taxon>Marchantiidae</taxon>
        <taxon>Marchantiales</taxon>
        <taxon>Ricciaceae</taxon>
        <taxon>Riccia</taxon>
    </lineage>
</organism>